<dbReference type="SUPFAM" id="SSF51366">
    <property type="entry name" value="Ribulose-phoshate binding barrel"/>
    <property type="match status" value="1"/>
</dbReference>
<evidence type="ECO:0000256" key="9">
    <source>
        <dbReference type="PROSITE-ProRule" id="PRU00481"/>
    </source>
</evidence>
<dbReference type="RefSeq" id="WP_015912392.1">
    <property type="nucleotide sequence ID" value="NZ_CABFNV010000003.1"/>
</dbReference>
<dbReference type="Gene3D" id="3.20.20.70">
    <property type="entry name" value="Aldolase class I"/>
    <property type="match status" value="1"/>
</dbReference>
<evidence type="ECO:0000259" key="10">
    <source>
        <dbReference type="Pfam" id="PF01680"/>
    </source>
</evidence>
<gene>
    <name evidence="8" type="primary">pdxS</name>
    <name evidence="11" type="ORF">CW686_11405</name>
</gene>
<dbReference type="PROSITE" id="PS51129">
    <property type="entry name" value="PDXS_SNZ_2"/>
    <property type="match status" value="1"/>
</dbReference>
<dbReference type="GeneID" id="99098645"/>
<name>A0A2N0VNM6_9STAP</name>
<dbReference type="EMBL" id="PIXC01000044">
    <property type="protein sequence ID" value="PKE25224.1"/>
    <property type="molecule type" value="Genomic_DNA"/>
</dbReference>
<keyword evidence="3 8" id="KW-0663">Pyridoxal phosphate</keyword>
<comment type="catalytic activity">
    <reaction evidence="6 8">
        <text>aldehydo-D-ribose 5-phosphate + D-glyceraldehyde 3-phosphate + L-glutamine = pyridoxal 5'-phosphate + L-glutamate + phosphate + 3 H2O + H(+)</text>
        <dbReference type="Rhea" id="RHEA:31507"/>
        <dbReference type="ChEBI" id="CHEBI:15377"/>
        <dbReference type="ChEBI" id="CHEBI:15378"/>
        <dbReference type="ChEBI" id="CHEBI:29985"/>
        <dbReference type="ChEBI" id="CHEBI:43474"/>
        <dbReference type="ChEBI" id="CHEBI:58273"/>
        <dbReference type="ChEBI" id="CHEBI:58359"/>
        <dbReference type="ChEBI" id="CHEBI:59776"/>
        <dbReference type="ChEBI" id="CHEBI:597326"/>
        <dbReference type="EC" id="4.3.3.6"/>
    </reaction>
</comment>
<dbReference type="UniPathway" id="UPA00245"/>
<keyword evidence="5 8" id="KW-0704">Schiff base</keyword>
<comment type="pathway">
    <text evidence="1 8">Cofactor biosynthesis; pyridoxal 5'-phosphate biosynthesis.</text>
</comment>
<dbReference type="PROSITE" id="PS01235">
    <property type="entry name" value="PDXS_SNZ_1"/>
    <property type="match status" value="1"/>
</dbReference>
<accession>A0A2N0VNM6</accession>
<sequence>MSKIVGSDKVKRGMAEMQKGGVIMDVVNAEQAKIAEAAGAVAVMALERVPSDIRAAGGVARMADPRIVEEVMNAVSIPVMAKGRIGHITEARVLEAMGVDYIDESEVLTPADEEFHLKKDEFTVPFVCGCRDLGEAARRIGEGAAMLRTKGEPGTGNIVEAVRHLRKVNAQVRKLTVMNDDEIMTEAKLLGAPYEVLKEIKALGKLPVVNFAAGGVATPADAALMMELGADGVFVGSGIFKSESPEKFAKAIVQATTHYQDYKLIGELSKELGAAMKGLDINKLSLEERMQERGW</sequence>
<dbReference type="Pfam" id="PF01680">
    <property type="entry name" value="SOR_SNZ"/>
    <property type="match status" value="1"/>
</dbReference>
<dbReference type="EC" id="4.3.3.6" evidence="8"/>
<comment type="subunit">
    <text evidence="7">Homohexamer and homododecamer. In the presence of PdxT, forms a dodecamer of heterodimers.</text>
</comment>
<dbReference type="CDD" id="cd04727">
    <property type="entry name" value="pdxS"/>
    <property type="match status" value="1"/>
</dbReference>
<evidence type="ECO:0000313" key="11">
    <source>
        <dbReference type="EMBL" id="PKE25224.1"/>
    </source>
</evidence>
<feature type="binding site" evidence="8">
    <location>
        <position position="215"/>
    </location>
    <ligand>
        <name>D-ribose 5-phosphate</name>
        <dbReference type="ChEBI" id="CHEBI:78346"/>
    </ligand>
</feature>
<evidence type="ECO:0000256" key="8">
    <source>
        <dbReference type="HAMAP-Rule" id="MF_01824"/>
    </source>
</evidence>
<feature type="binding site" evidence="8">
    <location>
        <position position="25"/>
    </location>
    <ligand>
        <name>D-ribose 5-phosphate</name>
        <dbReference type="ChEBI" id="CHEBI:78346"/>
    </ligand>
</feature>
<dbReference type="PANTHER" id="PTHR31829:SF0">
    <property type="entry name" value="PYRIDOXAL 5'-PHOSPHATE SYNTHASE SUBUNIT SNZ1-RELATED"/>
    <property type="match status" value="1"/>
</dbReference>
<reference evidence="11 12" key="1">
    <citation type="submission" date="2017-12" db="EMBL/GenBank/DDBJ databases">
        <title>Genomics of Macrococcus caseolyticus.</title>
        <authorList>
            <person name="MacFadyen A.C."/>
            <person name="Paterson G.K."/>
        </authorList>
    </citation>
    <scope>NUCLEOTIDE SEQUENCE [LARGE SCALE GENOMIC DNA]</scope>
    <source>
        <strain evidence="11 12">5788_EF188</strain>
    </source>
</reference>
<dbReference type="NCBIfam" id="TIGR00343">
    <property type="entry name" value="pyridoxal 5'-phosphate synthase lyase subunit PdxS"/>
    <property type="match status" value="1"/>
</dbReference>
<evidence type="ECO:0000256" key="4">
    <source>
        <dbReference type="ARBA" id="ARBA00023239"/>
    </source>
</evidence>
<protein>
    <recommendedName>
        <fullName evidence="8">Pyridoxal 5'-phosphate synthase subunit PdxS</fullName>
        <shortName evidence="8">PLP synthase subunit PdxS</shortName>
        <ecNumber evidence="8">4.3.3.6</ecNumber>
    </recommendedName>
    <alternativeName>
        <fullName evidence="8">Pdx1</fullName>
    </alternativeName>
</protein>
<dbReference type="GO" id="GO:0036381">
    <property type="term" value="F:pyridoxal 5'-phosphate synthase (glutamine hydrolysing) activity"/>
    <property type="evidence" value="ECO:0007669"/>
    <property type="project" value="UniProtKB-UniRule"/>
</dbReference>
<dbReference type="OMA" id="RYANRGW"/>
<dbReference type="AlphaFoldDB" id="A0A2N0VNM6"/>
<dbReference type="SMR" id="A0A2N0VNM6"/>
<evidence type="ECO:0000256" key="6">
    <source>
        <dbReference type="ARBA" id="ARBA00047992"/>
    </source>
</evidence>
<feature type="binding site" evidence="8">
    <location>
        <position position="154"/>
    </location>
    <ligand>
        <name>D-ribose 5-phosphate</name>
        <dbReference type="ChEBI" id="CHEBI:78346"/>
    </ligand>
</feature>
<feature type="active site" description="Schiff-base intermediate with D-ribose 5-phosphate" evidence="8">
    <location>
        <position position="82"/>
    </location>
</feature>
<feature type="binding site" evidence="8">
    <location>
        <begin position="236"/>
        <end position="237"/>
    </location>
    <ligand>
        <name>D-ribose 5-phosphate</name>
        <dbReference type="ChEBI" id="CHEBI:78346"/>
    </ligand>
</feature>
<dbReference type="GO" id="GO:0008615">
    <property type="term" value="P:pyridoxine biosynthetic process"/>
    <property type="evidence" value="ECO:0007669"/>
    <property type="project" value="TreeGrafter"/>
</dbReference>
<evidence type="ECO:0000256" key="7">
    <source>
        <dbReference type="ARBA" id="ARBA00061750"/>
    </source>
</evidence>
<comment type="similarity">
    <text evidence="2 8 9">Belongs to the PdxS/SNZ family.</text>
</comment>
<dbReference type="GO" id="GO:0042823">
    <property type="term" value="P:pyridoxal phosphate biosynthetic process"/>
    <property type="evidence" value="ECO:0007669"/>
    <property type="project" value="UniProtKB-UniRule"/>
</dbReference>
<feature type="domain" description="PdxS/SNZ N-terminal" evidence="10">
    <location>
        <begin position="9"/>
        <end position="213"/>
    </location>
</feature>
<keyword evidence="4 8" id="KW-0456">Lyase</keyword>
<dbReference type="InterPro" id="IPR013785">
    <property type="entry name" value="Aldolase_TIM"/>
</dbReference>
<feature type="binding site" evidence="8">
    <location>
        <position position="166"/>
    </location>
    <ligand>
        <name>D-glyceraldehyde 3-phosphate</name>
        <dbReference type="ChEBI" id="CHEBI:59776"/>
    </ligand>
</feature>
<evidence type="ECO:0000256" key="5">
    <source>
        <dbReference type="ARBA" id="ARBA00023270"/>
    </source>
</evidence>
<comment type="caution">
    <text evidence="11">The sequence shown here is derived from an EMBL/GenBank/DDBJ whole genome shotgun (WGS) entry which is preliminary data.</text>
</comment>
<dbReference type="FunFam" id="3.20.20.70:FF:000001">
    <property type="entry name" value="Pyridoxine biosynthesis protein PDX1"/>
    <property type="match status" value="1"/>
</dbReference>
<organism evidence="11 12">
    <name type="scientific">Macrococcoides caseolyticum</name>
    <dbReference type="NCBI Taxonomy" id="69966"/>
    <lineage>
        <taxon>Bacteria</taxon>
        <taxon>Bacillati</taxon>
        <taxon>Bacillota</taxon>
        <taxon>Bacilli</taxon>
        <taxon>Bacillales</taxon>
        <taxon>Staphylococcaceae</taxon>
        <taxon>Macrococcoides</taxon>
    </lineage>
</organism>
<evidence type="ECO:0000256" key="3">
    <source>
        <dbReference type="ARBA" id="ARBA00022898"/>
    </source>
</evidence>
<evidence type="ECO:0000256" key="2">
    <source>
        <dbReference type="ARBA" id="ARBA00007281"/>
    </source>
</evidence>
<dbReference type="NCBIfam" id="NF003215">
    <property type="entry name" value="PRK04180.1"/>
    <property type="match status" value="1"/>
</dbReference>
<evidence type="ECO:0000313" key="12">
    <source>
        <dbReference type="Proteomes" id="UP000233482"/>
    </source>
</evidence>
<evidence type="ECO:0000256" key="1">
    <source>
        <dbReference type="ARBA" id="ARBA00004737"/>
    </source>
</evidence>
<dbReference type="HAMAP" id="MF_01824">
    <property type="entry name" value="PdxS"/>
    <property type="match status" value="1"/>
</dbReference>
<dbReference type="PANTHER" id="PTHR31829">
    <property type="entry name" value="PYRIDOXAL 5'-PHOSPHATE SYNTHASE SUBUNIT SNZ1-RELATED"/>
    <property type="match status" value="1"/>
</dbReference>
<proteinExistence type="inferred from homology"/>
<comment type="function">
    <text evidence="8">Catalyzes the formation of pyridoxal 5'-phosphate from ribose 5-phosphate (RBP), glyceraldehyde 3-phosphate (G3P) and ammonia. The ammonia is provided by the PdxT subunit. Can also use ribulose 5-phosphate and dihydroxyacetone phosphate as substrates, resulting from enzyme-catalyzed isomerization of RBP and G3P, respectively.</text>
</comment>
<dbReference type="Proteomes" id="UP000233482">
    <property type="component" value="Unassembled WGS sequence"/>
</dbReference>
<dbReference type="InterPro" id="IPR033755">
    <property type="entry name" value="PdxS/SNZ_N"/>
</dbReference>
<dbReference type="InterPro" id="IPR011060">
    <property type="entry name" value="RibuloseP-bd_barrel"/>
</dbReference>
<dbReference type="GO" id="GO:0006520">
    <property type="term" value="P:amino acid metabolic process"/>
    <property type="evidence" value="ECO:0007669"/>
    <property type="project" value="TreeGrafter"/>
</dbReference>
<dbReference type="InterPro" id="IPR001852">
    <property type="entry name" value="PdxS/SNZ"/>
</dbReference>
<dbReference type="PIRSF" id="PIRSF029271">
    <property type="entry name" value="Pdx1"/>
    <property type="match status" value="1"/>
</dbReference>